<accession>A0ACC0QV92</accession>
<gene>
    <name evidence="1" type="ORF">NCS57_00702100</name>
</gene>
<comment type="caution">
    <text evidence="1">The sequence shown here is derived from an EMBL/GenBank/DDBJ whole genome shotgun (WGS) entry which is preliminary data.</text>
</comment>
<protein>
    <submittedName>
        <fullName evidence="1">TPR-like protein</fullName>
    </submittedName>
</protein>
<name>A0ACC0QV92_9HYPO</name>
<sequence length="463" mass="51913">MDPLTTTPAFFRELNPIQQQAYESHGVHPALDGSASQWQAPYGRFMTEQNNVLHPLNLPQEYLIHAPQNAGSFGDIGDTQTMPATPMGPPPKRRKKKAPTLRAKDWEPYKARVLELHVTQKLSLEKIKKKIEDEFGFTAEIRQYRTRISQWGKDKNIKPVEMAAIVRKRQQRKLADSNKGELIFTVRGSTVEPHKIDRWMDRHEVSQDLLYAPSPAASTPSAVSCRTISERGSLAPNPAYSAQSPNFSPDGIMSIAQSPAVSSPALSVWSIAQPQSGTFVGQSPAPIYRPLPSLLSGSPPTPRAFQDQLDTAADSLQYRYKQTDEERLREELSRAETMFGTNHPKALDILSKLGNVLMVQGRYKSAEEMVRRLVEGRRSASGNNGIETLDALELLGQVLSRQGFYAQAEKLHRRTFETRKVMLGDEHLDTLTSMASLASTYWGQGRWKEAEELQDILHIWPSS</sequence>
<reference evidence="1" key="1">
    <citation type="submission" date="2022-06" db="EMBL/GenBank/DDBJ databases">
        <title>Fusarium solani species complex genomes reveal bases of compartmentalisation and animal pathogenesis.</title>
        <authorList>
            <person name="Tsai I.J."/>
        </authorList>
    </citation>
    <scope>NUCLEOTIDE SEQUENCE</scope>
    <source>
        <strain evidence="1">Fu6.1</strain>
    </source>
</reference>
<evidence type="ECO:0000313" key="2">
    <source>
        <dbReference type="Proteomes" id="UP001065298"/>
    </source>
</evidence>
<dbReference type="EMBL" id="CM046507">
    <property type="protein sequence ID" value="KAI8668889.1"/>
    <property type="molecule type" value="Genomic_DNA"/>
</dbReference>
<organism evidence="1 2">
    <name type="scientific">Fusarium keratoplasticum</name>
    <dbReference type="NCBI Taxonomy" id="1328300"/>
    <lineage>
        <taxon>Eukaryota</taxon>
        <taxon>Fungi</taxon>
        <taxon>Dikarya</taxon>
        <taxon>Ascomycota</taxon>
        <taxon>Pezizomycotina</taxon>
        <taxon>Sordariomycetes</taxon>
        <taxon>Hypocreomycetidae</taxon>
        <taxon>Hypocreales</taxon>
        <taxon>Nectriaceae</taxon>
        <taxon>Fusarium</taxon>
        <taxon>Fusarium solani species complex</taxon>
    </lineage>
</organism>
<dbReference type="Proteomes" id="UP001065298">
    <property type="component" value="Chromosome 5"/>
</dbReference>
<evidence type="ECO:0000313" key="1">
    <source>
        <dbReference type="EMBL" id="KAI8668889.1"/>
    </source>
</evidence>
<keyword evidence="2" id="KW-1185">Reference proteome</keyword>
<proteinExistence type="predicted"/>